<feature type="chain" id="PRO_5045181329" evidence="1">
    <location>
        <begin position="31"/>
        <end position="423"/>
    </location>
</feature>
<feature type="domain" description="Htaa" evidence="2">
    <location>
        <begin position="33"/>
        <end position="177"/>
    </location>
</feature>
<dbReference type="Proteomes" id="UP001595956">
    <property type="component" value="Unassembled WGS sequence"/>
</dbReference>
<organism evidence="3 4">
    <name type="scientific">Nocardioides caricicola</name>
    <dbReference type="NCBI Taxonomy" id="634770"/>
    <lineage>
        <taxon>Bacteria</taxon>
        <taxon>Bacillati</taxon>
        <taxon>Actinomycetota</taxon>
        <taxon>Actinomycetes</taxon>
        <taxon>Propionibacteriales</taxon>
        <taxon>Nocardioidaceae</taxon>
        <taxon>Nocardioides</taxon>
    </lineage>
</organism>
<evidence type="ECO:0000259" key="2">
    <source>
        <dbReference type="Pfam" id="PF04213"/>
    </source>
</evidence>
<dbReference type="Pfam" id="PF04213">
    <property type="entry name" value="HtaA"/>
    <property type="match status" value="1"/>
</dbReference>
<keyword evidence="1" id="KW-0732">Signal</keyword>
<accession>A0ABW0N4R6</accession>
<dbReference type="EMBL" id="JBHSMD010000004">
    <property type="protein sequence ID" value="MFC5493854.1"/>
    <property type="molecule type" value="Genomic_DNA"/>
</dbReference>
<dbReference type="InterPro" id="IPR007331">
    <property type="entry name" value="Htaa"/>
</dbReference>
<reference evidence="4" key="1">
    <citation type="journal article" date="2019" name="Int. J. Syst. Evol. Microbiol.">
        <title>The Global Catalogue of Microorganisms (GCM) 10K type strain sequencing project: providing services to taxonomists for standard genome sequencing and annotation.</title>
        <authorList>
            <consortium name="The Broad Institute Genomics Platform"/>
            <consortium name="The Broad Institute Genome Sequencing Center for Infectious Disease"/>
            <person name="Wu L."/>
            <person name="Ma J."/>
        </authorList>
    </citation>
    <scope>NUCLEOTIDE SEQUENCE [LARGE SCALE GENOMIC DNA]</scope>
    <source>
        <strain evidence="4">KACC 13778</strain>
    </source>
</reference>
<proteinExistence type="predicted"/>
<feature type="signal peptide" evidence="1">
    <location>
        <begin position="1"/>
        <end position="30"/>
    </location>
</feature>
<evidence type="ECO:0000256" key="1">
    <source>
        <dbReference type="SAM" id="SignalP"/>
    </source>
</evidence>
<protein>
    <submittedName>
        <fullName evidence="3">HtaA domain-containing protein</fullName>
    </submittedName>
</protein>
<comment type="caution">
    <text evidence="3">The sequence shown here is derived from an EMBL/GenBank/DDBJ whole genome shotgun (WGS) entry which is preliminary data.</text>
</comment>
<sequence>MTLVRRVAALATLSLASAGLVGIAAQPASAADASFTWEISKQFDEHLSSHTLSGGATEAADGVITFPGGEGSFDPETGAGTMQYDGSVVGAFTGFYSVTIAEPAVSIDEDGNGEITALVSGWEAASETTPSRVVVTTFDASEGWGDGAVSATPDWAGVLPSGAESAALGIPAGQPVEGQSFAASFLGQVTSGVRAHFYASGRTSDPNKPPAPFTATAAEAGPTVAVASSYEAKSVLIDVDGTGFDGGTPPVDDGVYVALAPAGSFPETDDFEDQEKVADAEWVPAAAMLDGTFSVTLDPENQYLDPSKQYAVYTWQAHAHSNPSQDTETAVTIDWSKVGSASNLKVTAKPGKLLVANGTAVGKVSVKLTKGKATKSAKATMTGGKATVKLPKLTTGTWKAVVTFAPSNAAYKAAKKTVNVTVK</sequence>
<evidence type="ECO:0000313" key="3">
    <source>
        <dbReference type="EMBL" id="MFC5493854.1"/>
    </source>
</evidence>
<dbReference type="RefSeq" id="WP_345178358.1">
    <property type="nucleotide sequence ID" value="NZ_BAABFQ010000007.1"/>
</dbReference>
<name>A0ABW0N4R6_9ACTN</name>
<keyword evidence="4" id="KW-1185">Reference proteome</keyword>
<gene>
    <name evidence="3" type="ORF">ACFPKY_12135</name>
</gene>
<evidence type="ECO:0000313" key="4">
    <source>
        <dbReference type="Proteomes" id="UP001595956"/>
    </source>
</evidence>